<evidence type="ECO:0000256" key="9">
    <source>
        <dbReference type="RuleBase" id="RU362035"/>
    </source>
</evidence>
<evidence type="ECO:0000256" key="3">
    <source>
        <dbReference type="ARBA" id="ARBA00022448"/>
    </source>
</evidence>
<organism evidence="12">
    <name type="scientific">Diabrotica virgifera virgifera</name>
    <name type="common">western corn rootworm</name>
    <dbReference type="NCBI Taxonomy" id="50390"/>
    <lineage>
        <taxon>Eukaryota</taxon>
        <taxon>Metazoa</taxon>
        <taxon>Ecdysozoa</taxon>
        <taxon>Arthropoda</taxon>
        <taxon>Hexapoda</taxon>
        <taxon>Insecta</taxon>
        <taxon>Pterygota</taxon>
        <taxon>Neoptera</taxon>
        <taxon>Endopterygota</taxon>
        <taxon>Coleoptera</taxon>
        <taxon>Polyphaga</taxon>
        <taxon>Cucujiformia</taxon>
        <taxon>Chrysomeloidea</taxon>
        <taxon>Chrysomelidae</taxon>
        <taxon>Galerucinae</taxon>
        <taxon>Diabroticina</taxon>
        <taxon>Diabroticites</taxon>
        <taxon>Diabrotica</taxon>
    </lineage>
</organism>
<comment type="subcellular location">
    <subcellularLocation>
        <location evidence="1">Basolateral cell membrane</location>
        <topology evidence="1">Multi-pass membrane protein</topology>
    </subcellularLocation>
    <subcellularLocation>
        <location evidence="9">Membrane</location>
        <topology evidence="9">Multi-pass membrane protein</topology>
    </subcellularLocation>
</comment>
<dbReference type="GO" id="GO:0008510">
    <property type="term" value="F:sodium:bicarbonate symporter activity"/>
    <property type="evidence" value="ECO:0007669"/>
    <property type="project" value="TreeGrafter"/>
</dbReference>
<evidence type="ECO:0000259" key="11">
    <source>
        <dbReference type="Pfam" id="PF07565"/>
    </source>
</evidence>
<sequence length="955" mass="108612">MATAQVVNLSNEILKKLEIDGVEDTRTSLRKIGSKIVKRSTTPSEKVQSLLDQEENTQNGQFRLFSEIQELNIERGEMIWRETARYIKFEELVEDGGSRWSKPHVASFLLHSAFELRRLLLSGIVMFDMPVLSLYRVIDLVLVDLGENYNLSVDEKFKVKKVLLARHQHQHQRDRERRKKAFIKVNPFSSSQTSTSSLEDIPDAKQNLKFMKKIPEGTEASNILVGGVESLEKTIVAFVRLSEAVMLDELTEVPVKSRFIFILLGPLGPKSAENGFHEIGRAMAALMSDEVFCEVAYHARDKSHIIAGIDEFLNAIIAIPPSEWDPAVRIEPPASVPSQDRRKRPPEKFIIAVDGDTEEQRLREYSGLVRTGVLFGGLVNDVKRKVPFYVSDFKDAFALQTIASWIFLYFACLSPIITFGGLLSEATGKSMAAIESLLSGLICGVIYGFFSGQPLSILGSTGPVLIFETIIYDFCEAMTWDYLSFRFWIGTWTSIILLTLVSIDASAFVSYITRFTDENFAILVTLIYIYKAFENVWAIKSKFPINLDINSMNITNCTSTGKNKTISQFLIMTNSSITDNATMQFLNGSSTEGCLEPPHHPGIFFMSLFLFLGTFFISIQLKYFKNARFFSSRVRQYLSDFSITIAICSMALLDFYVGIPTPKLEIPHELKPTLPDRGWIIFPFNGNPLYTVFVAIFPALLGTILIFMDQQITAVIVNRKEHNFRKGCGYHLDLFVLAILIQICSIMGLPWFVAATVLSITHVNSLKRETECTAPGDKPQFLGVREQRVTHILIFLSIGLSIFLSPVLEHLPMPVLYGVFLYMGVTSLKGLQFFDRICLLFTPMKYQPDYIYLRQVPIRKVHIFTIIQLTCLIGMWLIKSFRQTSIFFPLMLVVMIAIRKSLDFVFTKKELRALDDLWPQNNQIQRIEESRCWMSKYILGPKLIPRREHLDTIEV</sequence>
<keyword evidence="3 9" id="KW-0813">Transport</keyword>
<evidence type="ECO:0000256" key="4">
    <source>
        <dbReference type="ARBA" id="ARBA00022475"/>
    </source>
</evidence>
<dbReference type="SUPFAM" id="SSF55804">
    <property type="entry name" value="Phoshotransferase/anion transport protein"/>
    <property type="match status" value="1"/>
</dbReference>
<dbReference type="GO" id="GO:0008509">
    <property type="term" value="F:monoatomic anion transmembrane transporter activity"/>
    <property type="evidence" value="ECO:0007669"/>
    <property type="project" value="InterPro"/>
</dbReference>
<evidence type="ECO:0000256" key="8">
    <source>
        <dbReference type="ARBA" id="ARBA00023136"/>
    </source>
</evidence>
<proteinExistence type="inferred from homology"/>
<dbReference type="PANTHER" id="PTHR11453">
    <property type="entry name" value="ANION EXCHANGE PROTEIN"/>
    <property type="match status" value="1"/>
</dbReference>
<dbReference type="FunFam" id="1.10.287.570:FF:000001">
    <property type="entry name" value="Anion exchange protein"/>
    <property type="match status" value="1"/>
</dbReference>
<protein>
    <recommendedName>
        <fullName evidence="9">Anion exchange protein</fullName>
    </recommendedName>
</protein>
<dbReference type="AlphaFoldDB" id="A0A6P7GCJ5"/>
<keyword evidence="7 9" id="KW-0406">Ion transport</keyword>
<evidence type="ECO:0000256" key="7">
    <source>
        <dbReference type="ARBA" id="ARBA00023065"/>
    </source>
</evidence>
<keyword evidence="4" id="KW-1003">Cell membrane</keyword>
<feature type="transmembrane region" description="Helical" evidence="9">
    <location>
        <begin position="402"/>
        <end position="423"/>
    </location>
</feature>
<dbReference type="Pfam" id="PF07565">
    <property type="entry name" value="Band_3_cyto"/>
    <property type="match status" value="2"/>
</dbReference>
<dbReference type="Gene3D" id="1.10.287.570">
    <property type="entry name" value="Helical hairpin bin"/>
    <property type="match status" value="1"/>
</dbReference>
<dbReference type="GO" id="GO:0005452">
    <property type="term" value="F:solute:inorganic anion antiporter activity"/>
    <property type="evidence" value="ECO:0007669"/>
    <property type="project" value="InterPro"/>
</dbReference>
<dbReference type="Pfam" id="PF00955">
    <property type="entry name" value="HCO3_cotransp"/>
    <property type="match status" value="1"/>
</dbReference>
<dbReference type="InterPro" id="IPR013769">
    <property type="entry name" value="Band3_cytoplasmic_dom"/>
</dbReference>
<dbReference type="Gene3D" id="3.40.930.10">
    <property type="entry name" value="Mannitol-specific EII, Chain A"/>
    <property type="match status" value="1"/>
</dbReference>
<evidence type="ECO:0000313" key="12">
    <source>
        <dbReference type="RefSeq" id="XP_028147054.1"/>
    </source>
</evidence>
<feature type="domain" description="Bicarbonate transporter-like transmembrane" evidence="10">
    <location>
        <begin position="374"/>
        <end position="917"/>
    </location>
</feature>
<comment type="similarity">
    <text evidence="2 9">Belongs to the anion exchanger (TC 2.A.31) family.</text>
</comment>
<feature type="transmembrane region" description="Helical" evidence="9">
    <location>
        <begin position="729"/>
        <end position="753"/>
    </location>
</feature>
<dbReference type="NCBIfam" id="TIGR00834">
    <property type="entry name" value="ae"/>
    <property type="match status" value="1"/>
</dbReference>
<feature type="transmembrane region" description="Helical" evidence="9">
    <location>
        <begin position="430"/>
        <end position="450"/>
    </location>
</feature>
<dbReference type="FunCoup" id="A0A6P7GCJ5">
    <property type="interactions" value="458"/>
</dbReference>
<evidence type="ECO:0000256" key="1">
    <source>
        <dbReference type="ARBA" id="ARBA00004554"/>
    </source>
</evidence>
<dbReference type="InterPro" id="IPR011531">
    <property type="entry name" value="HCO3_transpt-like_TM_dom"/>
</dbReference>
<feature type="transmembrane region" description="Helical" evidence="9">
    <location>
        <begin position="789"/>
        <end position="808"/>
    </location>
</feature>
<evidence type="ECO:0000259" key="10">
    <source>
        <dbReference type="Pfam" id="PF00955"/>
    </source>
</evidence>
<dbReference type="RefSeq" id="XP_028147054.1">
    <property type="nucleotide sequence ID" value="XM_028291253.1"/>
</dbReference>
<dbReference type="InterPro" id="IPR003020">
    <property type="entry name" value="HCO3_transpt_euk"/>
</dbReference>
<accession>A0A6P7GCJ5</accession>
<dbReference type="PRINTS" id="PR01232">
    <property type="entry name" value="NAHCO3TRSPRT"/>
</dbReference>
<feature type="transmembrane region" description="Helical" evidence="9">
    <location>
        <begin position="487"/>
        <end position="512"/>
    </location>
</feature>
<dbReference type="PRINTS" id="PR01231">
    <property type="entry name" value="HCO3TRNSPORT"/>
</dbReference>
<dbReference type="GO" id="GO:0016323">
    <property type="term" value="C:basolateral plasma membrane"/>
    <property type="evidence" value="ECO:0007669"/>
    <property type="project" value="UniProtKB-SubCell"/>
</dbReference>
<keyword evidence="5 9" id="KW-0812">Transmembrane</keyword>
<feature type="transmembrane region" description="Helical" evidence="9">
    <location>
        <begin position="689"/>
        <end position="708"/>
    </location>
</feature>
<evidence type="ECO:0000256" key="6">
    <source>
        <dbReference type="ARBA" id="ARBA00022989"/>
    </source>
</evidence>
<evidence type="ECO:0000256" key="5">
    <source>
        <dbReference type="ARBA" id="ARBA00022692"/>
    </source>
</evidence>
<dbReference type="OrthoDB" id="1735926at2759"/>
<feature type="transmembrane region" description="Helical" evidence="9">
    <location>
        <begin position="641"/>
        <end position="659"/>
    </location>
</feature>
<gene>
    <name evidence="12" type="primary">LOC114340507</name>
</gene>
<feature type="transmembrane region" description="Helical" evidence="9">
    <location>
        <begin position="861"/>
        <end position="878"/>
    </location>
</feature>
<keyword evidence="6 9" id="KW-1133">Transmembrane helix</keyword>
<keyword evidence="8 9" id="KW-0472">Membrane</keyword>
<dbReference type="PANTHER" id="PTHR11453:SF36">
    <property type="entry name" value="ANION EXCHANGE PROTEIN"/>
    <property type="match status" value="1"/>
</dbReference>
<feature type="transmembrane region" description="Helical" evidence="9">
    <location>
        <begin position="884"/>
        <end position="902"/>
    </location>
</feature>
<feature type="domain" description="Band 3 cytoplasmic" evidence="11">
    <location>
        <begin position="191"/>
        <end position="326"/>
    </location>
</feature>
<evidence type="ECO:0000256" key="2">
    <source>
        <dbReference type="ARBA" id="ARBA00010993"/>
    </source>
</evidence>
<feature type="domain" description="Band 3 cytoplasmic" evidence="11">
    <location>
        <begin position="64"/>
        <end position="180"/>
    </location>
</feature>
<dbReference type="GO" id="GO:0051453">
    <property type="term" value="P:regulation of intracellular pH"/>
    <property type="evidence" value="ECO:0007669"/>
    <property type="project" value="TreeGrafter"/>
</dbReference>
<name>A0A6P7GCJ5_DIAVI</name>
<dbReference type="InParanoid" id="A0A6P7GCJ5"/>
<reference evidence="12" key="1">
    <citation type="submission" date="2025-08" db="UniProtKB">
        <authorList>
            <consortium name="RefSeq"/>
        </authorList>
    </citation>
    <scope>IDENTIFICATION</scope>
    <source>
        <tissue evidence="12">Whole insect</tissue>
    </source>
</reference>
<dbReference type="InterPro" id="IPR016152">
    <property type="entry name" value="PTrfase/Anion_transptr"/>
</dbReference>
<dbReference type="InterPro" id="IPR003024">
    <property type="entry name" value="Na/HCO3_transpt"/>
</dbReference>
<feature type="transmembrane region" description="Helical" evidence="9">
    <location>
        <begin position="603"/>
        <end position="621"/>
    </location>
</feature>